<reference evidence="1" key="1">
    <citation type="submission" date="2022-06" db="EMBL/GenBank/DDBJ databases">
        <title>Phylogenomic reconstructions and comparative analyses of Kickxellomycotina fungi.</title>
        <authorList>
            <person name="Reynolds N.K."/>
            <person name="Stajich J.E."/>
            <person name="Barry K."/>
            <person name="Grigoriev I.V."/>
            <person name="Crous P."/>
            <person name="Smith M.E."/>
        </authorList>
    </citation>
    <scope>NUCLEOTIDE SEQUENCE</scope>
    <source>
        <strain evidence="1">RSA 2271</strain>
    </source>
</reference>
<proteinExistence type="predicted"/>
<keyword evidence="2" id="KW-1185">Reference proteome</keyword>
<dbReference type="Proteomes" id="UP001145114">
    <property type="component" value="Unassembled WGS sequence"/>
</dbReference>
<name>A0ACC1HXZ9_9FUNG</name>
<organism evidence="1 2">
    <name type="scientific">Spiromyces aspiralis</name>
    <dbReference type="NCBI Taxonomy" id="68401"/>
    <lineage>
        <taxon>Eukaryota</taxon>
        <taxon>Fungi</taxon>
        <taxon>Fungi incertae sedis</taxon>
        <taxon>Zoopagomycota</taxon>
        <taxon>Kickxellomycotina</taxon>
        <taxon>Kickxellomycetes</taxon>
        <taxon>Kickxellales</taxon>
        <taxon>Kickxellaceae</taxon>
        <taxon>Spiromyces</taxon>
    </lineage>
</organism>
<dbReference type="EMBL" id="JAMZIH010000021">
    <property type="protein sequence ID" value="KAJ1680215.1"/>
    <property type="molecule type" value="Genomic_DNA"/>
</dbReference>
<protein>
    <submittedName>
        <fullName evidence="1">Uncharacterized protein</fullName>
    </submittedName>
</protein>
<evidence type="ECO:0000313" key="2">
    <source>
        <dbReference type="Proteomes" id="UP001145114"/>
    </source>
</evidence>
<accession>A0ACC1HXZ9</accession>
<evidence type="ECO:0000313" key="1">
    <source>
        <dbReference type="EMBL" id="KAJ1680215.1"/>
    </source>
</evidence>
<comment type="caution">
    <text evidence="1">The sequence shown here is derived from an EMBL/GenBank/DDBJ whole genome shotgun (WGS) entry which is preliminary data.</text>
</comment>
<sequence>MNTWLRSHLDILGSAVQNIISHLKGSPAVRLGFGGNREPVVKVVSGRCVGYIQSDRTDQMLARDDNSEVEVDSHGLHYDLQINLLSRRDGRAKLAQVARDLVVVAEKGEISAKDLSVGVIDKRAMCTNDFPDPQLVMVYSRDLVLYNYPPWFIRNAEL</sequence>
<gene>
    <name evidence="1" type="ORF">EV182_000467</name>
</gene>